<dbReference type="GO" id="GO:0016757">
    <property type="term" value="F:glycosyltransferase activity"/>
    <property type="evidence" value="ECO:0007669"/>
    <property type="project" value="UniProtKB-KW"/>
</dbReference>
<feature type="compositionally biased region" description="Polar residues" evidence="1">
    <location>
        <begin position="13"/>
        <end position="24"/>
    </location>
</feature>
<keyword evidence="2" id="KW-0808">Transferase</keyword>
<evidence type="ECO:0000313" key="3">
    <source>
        <dbReference type="Proteomes" id="UP000007129"/>
    </source>
</evidence>
<organism evidence="2 3">
    <name type="scientific">Macrophomina phaseolina (strain MS6)</name>
    <name type="common">Charcoal rot fungus</name>
    <dbReference type="NCBI Taxonomy" id="1126212"/>
    <lineage>
        <taxon>Eukaryota</taxon>
        <taxon>Fungi</taxon>
        <taxon>Dikarya</taxon>
        <taxon>Ascomycota</taxon>
        <taxon>Pezizomycotina</taxon>
        <taxon>Dothideomycetes</taxon>
        <taxon>Dothideomycetes incertae sedis</taxon>
        <taxon>Botryosphaeriales</taxon>
        <taxon>Botryosphaeriaceae</taxon>
        <taxon>Macrophomina</taxon>
    </lineage>
</organism>
<reference evidence="2 3" key="1">
    <citation type="journal article" date="2012" name="BMC Genomics">
        <title>Tools to kill: Genome of one of the most destructive plant pathogenic fungi Macrophomina phaseolina.</title>
        <authorList>
            <person name="Islam M.S."/>
            <person name="Haque M.S."/>
            <person name="Islam M.M."/>
            <person name="Emdad E.M."/>
            <person name="Halim A."/>
            <person name="Hossen Q.M.M."/>
            <person name="Hossain M.Z."/>
            <person name="Ahmed B."/>
            <person name="Rahim S."/>
            <person name="Rahman M.S."/>
            <person name="Alam M.M."/>
            <person name="Hou S."/>
            <person name="Wan X."/>
            <person name="Saito J.A."/>
            <person name="Alam M."/>
        </authorList>
    </citation>
    <scope>NUCLEOTIDE SEQUENCE [LARGE SCALE GENOMIC DNA]</scope>
    <source>
        <strain evidence="2 3">MS6</strain>
    </source>
</reference>
<proteinExistence type="predicted"/>
<dbReference type="InParanoid" id="K2RCB7"/>
<dbReference type="AlphaFoldDB" id="K2RCB7"/>
<sequence length="203" mass="23859">MIPMAKQKKRNKQNMLCPSVSNQPKRNEKSRRRMMRISMDGFVVSCLCRCCCYGWRRRWSSGRRCVEWYVRRRGRDIVMIPQPAGHRFISAKSSEDRGSGDSLRRRSCRSSRCTGRWRRSRCCSCCWVRKKEHSCQPLCAVTLSHKRRAELSKMGEIRGSVVTRGRGKYQGDILRMGCLKTGVLVQRLFYLKVDVIRRLDECR</sequence>
<dbReference type="VEuPathDB" id="FungiDB:MPH_02538"/>
<evidence type="ECO:0000313" key="2">
    <source>
        <dbReference type="EMBL" id="EKG20181.1"/>
    </source>
</evidence>
<keyword evidence="2" id="KW-0328">Glycosyltransferase</keyword>
<feature type="region of interest" description="Disordered" evidence="1">
    <location>
        <begin position="1"/>
        <end position="31"/>
    </location>
</feature>
<dbReference type="EMBL" id="AHHD01000094">
    <property type="protein sequence ID" value="EKG20181.1"/>
    <property type="molecule type" value="Genomic_DNA"/>
</dbReference>
<gene>
    <name evidence="2" type="ORF">MPH_02538</name>
</gene>
<accession>K2RCB7</accession>
<dbReference type="Proteomes" id="UP000007129">
    <property type="component" value="Unassembled WGS sequence"/>
</dbReference>
<name>K2RCB7_MACPH</name>
<evidence type="ECO:0000256" key="1">
    <source>
        <dbReference type="SAM" id="MobiDB-lite"/>
    </source>
</evidence>
<dbReference type="HOGENOM" id="CLU_1349163_0_0_1"/>
<protein>
    <submittedName>
        <fullName evidence="2">Phosphoribosyltransferase</fullName>
    </submittedName>
</protein>
<comment type="caution">
    <text evidence="2">The sequence shown here is derived from an EMBL/GenBank/DDBJ whole genome shotgun (WGS) entry which is preliminary data.</text>
</comment>
<feature type="compositionally biased region" description="Basic residues" evidence="1">
    <location>
        <begin position="1"/>
        <end position="12"/>
    </location>
</feature>